<evidence type="ECO:0000256" key="1">
    <source>
        <dbReference type="SAM" id="Coils"/>
    </source>
</evidence>
<evidence type="ECO:0000313" key="2">
    <source>
        <dbReference type="EMBL" id="UZT28907.1"/>
    </source>
</evidence>
<reference evidence="2" key="1">
    <citation type="submission" date="2022-10" db="EMBL/GenBank/DDBJ databases">
        <title>Genomics discovery of giant fungal viruses from subsurface oceanic crustal fluids.</title>
        <authorList>
            <person name="Bhattacharjee A.S."/>
            <person name="Schulz F."/>
            <person name="Woyke T."/>
            <person name="Orcutt B.N."/>
            <person name="Matinez Martinez J."/>
        </authorList>
    </citation>
    <scope>NUCLEOTIDE SEQUENCE</scope>
    <source>
        <strain evidence="2">VSAG1.JdFR</strain>
        <strain evidence="3">VSAG8.JdFR</strain>
    </source>
</reference>
<sequence length="402" mass="47100">MNILEINKEFNFDDLDLEAPTSLTGGSYFTKIINKNNFKSIYLQLPKCSTKQGIIKNNTKTYTDLMFNSSEILLLKWLEEFELFCQKKIFEKKDLWFHSDFTLNDIQEMMNPLTRLYKSGKFTILRCQIKNNKIKIYDENENNLEIDNLKNEDYIISLVNLNGIKFNSNNFTIDVNLVQLMIVNQDEELENCIINIKNKKDKQLITNVEESKEEQLKELKNDNNKNSLILIDDIEKNDIDNLSKNEELLENESFENNNLEEDKSLTTLEKTSENSNVKFEVNLDKNKDNSSESILDIGDNLQSNINNNLENEINLDNLEIDNENMNLKEVNLDEISEDKEKIDLKDAEMVYYEIYKAARKKAKQIKKNAIEAYLEAKKIKNQYMLEDIDDSSDSDMDELQVE</sequence>
<dbReference type="EMBL" id="OP765507">
    <property type="protein sequence ID" value="UZT28907.1"/>
    <property type="molecule type" value="Genomic_DNA"/>
</dbReference>
<dbReference type="EMBL" id="OP765584">
    <property type="protein sequence ID" value="UZT29259.1"/>
    <property type="molecule type" value="Genomic_DNA"/>
</dbReference>
<evidence type="ECO:0000313" key="3">
    <source>
        <dbReference type="EMBL" id="UZT29259.1"/>
    </source>
</evidence>
<proteinExistence type="predicted"/>
<protein>
    <submittedName>
        <fullName evidence="2">Uncharacterized protein</fullName>
    </submittedName>
</protein>
<accession>A0A9E8JZ16</accession>
<feature type="coiled-coil region" evidence="1">
    <location>
        <begin position="202"/>
        <end position="262"/>
    </location>
</feature>
<name>A0A9E8JZ16_9VIRU</name>
<organism evidence="2">
    <name type="scientific">Nucleocytoviricota sp</name>
    <dbReference type="NCBI Taxonomy" id="2809609"/>
    <lineage>
        <taxon>Viruses</taxon>
        <taxon>Varidnaviria</taxon>
        <taxon>Bamfordvirae</taxon>
        <taxon>Nucleocytoviricota</taxon>
    </lineage>
</organism>
<keyword evidence="1" id="KW-0175">Coiled coil</keyword>